<comment type="subcellular location">
    <subcellularLocation>
        <location evidence="1">Endosome</location>
    </subcellularLocation>
</comment>
<comment type="similarity">
    <text evidence="2">Belongs to the VPS35L family.</text>
</comment>
<keyword evidence="4" id="KW-0967">Endosome</keyword>
<organism evidence="6">
    <name type="scientific">Medioppia subpectinata</name>
    <dbReference type="NCBI Taxonomy" id="1979941"/>
    <lineage>
        <taxon>Eukaryota</taxon>
        <taxon>Metazoa</taxon>
        <taxon>Ecdysozoa</taxon>
        <taxon>Arthropoda</taxon>
        <taxon>Chelicerata</taxon>
        <taxon>Arachnida</taxon>
        <taxon>Acari</taxon>
        <taxon>Acariformes</taxon>
        <taxon>Sarcoptiformes</taxon>
        <taxon>Oribatida</taxon>
        <taxon>Brachypylina</taxon>
        <taxon>Oppioidea</taxon>
        <taxon>Oppiidae</taxon>
        <taxon>Medioppia</taxon>
    </lineage>
</organism>
<evidence type="ECO:0000256" key="4">
    <source>
        <dbReference type="ARBA" id="ARBA00022753"/>
    </source>
</evidence>
<evidence type="ECO:0000313" key="7">
    <source>
        <dbReference type="Proteomes" id="UP000759131"/>
    </source>
</evidence>
<evidence type="ECO:0000256" key="2">
    <source>
        <dbReference type="ARBA" id="ARBA00010704"/>
    </source>
</evidence>
<evidence type="ECO:0000256" key="1">
    <source>
        <dbReference type="ARBA" id="ARBA00004177"/>
    </source>
</evidence>
<dbReference type="PANTHER" id="PTHR13673:SF0">
    <property type="entry name" value="VPS35 ENDOSOMAL PROTEIN-SORTING FACTOR-LIKE"/>
    <property type="match status" value="1"/>
</dbReference>
<gene>
    <name evidence="6" type="ORF">OSB1V03_LOCUS19663</name>
</gene>
<dbReference type="EMBL" id="OC884105">
    <property type="protein sequence ID" value="CAD7643587.1"/>
    <property type="molecule type" value="Genomic_DNA"/>
</dbReference>
<dbReference type="PANTHER" id="PTHR13673">
    <property type="entry name" value="ESOPHAGEAL CANCER ASSOCIATED PROTEIN"/>
    <property type="match status" value="1"/>
</dbReference>
<proteinExistence type="inferred from homology"/>
<keyword evidence="5" id="KW-0653">Protein transport</keyword>
<name>A0A7R9LL35_9ACAR</name>
<evidence type="ECO:0000256" key="5">
    <source>
        <dbReference type="ARBA" id="ARBA00022927"/>
    </source>
</evidence>
<dbReference type="GO" id="GO:0015031">
    <property type="term" value="P:protein transport"/>
    <property type="evidence" value="ECO:0007669"/>
    <property type="project" value="UniProtKB-KW"/>
</dbReference>
<keyword evidence="7" id="KW-1185">Reference proteome</keyword>
<dbReference type="GO" id="GO:0005768">
    <property type="term" value="C:endosome"/>
    <property type="evidence" value="ECO:0007669"/>
    <property type="project" value="UniProtKB-SubCell"/>
</dbReference>
<evidence type="ECO:0000256" key="3">
    <source>
        <dbReference type="ARBA" id="ARBA00022448"/>
    </source>
</evidence>
<dbReference type="Proteomes" id="UP000759131">
    <property type="component" value="Unassembled WGS sequence"/>
</dbReference>
<dbReference type="GO" id="GO:0032456">
    <property type="term" value="P:endocytic recycling"/>
    <property type="evidence" value="ECO:0007669"/>
    <property type="project" value="InterPro"/>
</dbReference>
<evidence type="ECO:0000313" key="6">
    <source>
        <dbReference type="EMBL" id="CAD7643587.1"/>
    </source>
</evidence>
<feature type="non-terminal residue" evidence="6">
    <location>
        <position position="1"/>
    </location>
</feature>
<dbReference type="InterPro" id="IPR029705">
    <property type="entry name" value="VPS35L"/>
</dbReference>
<sequence>TRRIVKGFHTKKTNSFVRACIAYSFITIPSLDDVILRLQLYLSSSYVSLINGCLPQTDSFLKTAITLIQQLPQYIDSSDGRPKSTDPFLLSYISQLLSFLLIVPDNPDGPEPLYLFKGLESYPYHISKVDSNDTLYGNESQFMEQISSLSGTVLNDILEYLQQLSDEGQYKRQSSVALELFCRIISHGDVKKMHKLLINLWQLSKKNSSPDIKRSEIAIKYLRQKASHSSNPILLDLLFKIDNRS</sequence>
<accession>A0A7R9LL35</accession>
<dbReference type="AlphaFoldDB" id="A0A7R9LL35"/>
<reference evidence="6" key="1">
    <citation type="submission" date="2020-11" db="EMBL/GenBank/DDBJ databases">
        <authorList>
            <person name="Tran Van P."/>
        </authorList>
    </citation>
    <scope>NUCLEOTIDE SEQUENCE</scope>
</reference>
<dbReference type="OrthoDB" id="1734063at2759"/>
<keyword evidence="3" id="KW-0813">Transport</keyword>
<dbReference type="EMBL" id="CAJPIZ010029530">
    <property type="protein sequence ID" value="CAG2119716.1"/>
    <property type="molecule type" value="Genomic_DNA"/>
</dbReference>
<protein>
    <submittedName>
        <fullName evidence="6">Uncharacterized protein</fullName>
    </submittedName>
</protein>